<gene>
    <name evidence="2" type="ORF">SM757_22140</name>
</gene>
<dbReference type="Proteomes" id="UP001293718">
    <property type="component" value="Unassembled WGS sequence"/>
</dbReference>
<dbReference type="NCBIfam" id="NF010463">
    <property type="entry name" value="PRK13888.1"/>
    <property type="match status" value="1"/>
</dbReference>
<dbReference type="CDD" id="cd13400">
    <property type="entry name" value="LT_IagB-like"/>
    <property type="match status" value="1"/>
</dbReference>
<keyword evidence="3" id="KW-1185">Reference proteome</keyword>
<dbReference type="EMBL" id="JAXOJX010000041">
    <property type="protein sequence ID" value="MDZ5459281.1"/>
    <property type="molecule type" value="Genomic_DNA"/>
</dbReference>
<evidence type="ECO:0000259" key="1">
    <source>
        <dbReference type="Pfam" id="PF01464"/>
    </source>
</evidence>
<dbReference type="RefSeq" id="WP_322467096.1">
    <property type="nucleotide sequence ID" value="NZ_JAXOJX010000041.1"/>
</dbReference>
<dbReference type="Pfam" id="PF01464">
    <property type="entry name" value="SLT"/>
    <property type="match status" value="1"/>
</dbReference>
<dbReference type="InterPro" id="IPR023346">
    <property type="entry name" value="Lysozyme-like_dom_sf"/>
</dbReference>
<sequence>MAAVADLPPQMQERVVCSIAAAAKYEIPANLLLAVAEQENGKPGQWVRHANGAVDVGAMQFSTGYLRELARYGITPEDVAARGCYPYQLAAWRLRMHIKNDRGDLWTKAANYHSRTPRFNRVYRGHITRKALKWADWLEKRFATVDVTSQHSTIFQSKSDQASKTNYPPVIFNMSSIAASSLSSGLSKP</sequence>
<evidence type="ECO:0000313" key="2">
    <source>
        <dbReference type="EMBL" id="MDZ5459281.1"/>
    </source>
</evidence>
<dbReference type="SUPFAM" id="SSF53955">
    <property type="entry name" value="Lysozyme-like"/>
    <property type="match status" value="1"/>
</dbReference>
<reference evidence="2 3" key="1">
    <citation type="submission" date="2023-11" db="EMBL/GenBank/DDBJ databases">
        <title>Draft genome of Azohydromonas lata strain H1 (DSM1123), a polyhydroxyalkanoate producer.</title>
        <authorList>
            <person name="Traversa D."/>
            <person name="D'Addabbo P."/>
            <person name="Pazzani C."/>
            <person name="Manzari C."/>
            <person name="Chiara M."/>
            <person name="Scrascia M."/>
        </authorList>
    </citation>
    <scope>NUCLEOTIDE SEQUENCE [LARGE SCALE GENOMIC DNA]</scope>
    <source>
        <strain evidence="2 3">H1</strain>
    </source>
</reference>
<proteinExistence type="predicted"/>
<dbReference type="Gene3D" id="1.10.530.10">
    <property type="match status" value="1"/>
</dbReference>
<feature type="domain" description="Transglycosylase SLT" evidence="1">
    <location>
        <begin position="17"/>
        <end position="117"/>
    </location>
</feature>
<organism evidence="2 3">
    <name type="scientific">Azohydromonas lata</name>
    <dbReference type="NCBI Taxonomy" id="45677"/>
    <lineage>
        <taxon>Bacteria</taxon>
        <taxon>Pseudomonadati</taxon>
        <taxon>Pseudomonadota</taxon>
        <taxon>Betaproteobacteria</taxon>
        <taxon>Burkholderiales</taxon>
        <taxon>Sphaerotilaceae</taxon>
        <taxon>Azohydromonas</taxon>
    </lineage>
</organism>
<protein>
    <submittedName>
        <fullName evidence="2">Transglycosylase SLT domain-containing protein</fullName>
    </submittedName>
</protein>
<accession>A0ABU5IK72</accession>
<comment type="caution">
    <text evidence="2">The sequence shown here is derived from an EMBL/GenBank/DDBJ whole genome shotgun (WGS) entry which is preliminary data.</text>
</comment>
<dbReference type="InterPro" id="IPR008258">
    <property type="entry name" value="Transglycosylase_SLT_dom_1"/>
</dbReference>
<name>A0ABU5IK72_9BURK</name>
<evidence type="ECO:0000313" key="3">
    <source>
        <dbReference type="Proteomes" id="UP001293718"/>
    </source>
</evidence>